<protein>
    <recommendedName>
        <fullName evidence="3">Peptidase M20 domain-containing protein 2</fullName>
    </recommendedName>
</protein>
<evidence type="ECO:0008006" key="3">
    <source>
        <dbReference type="Google" id="ProtNLM"/>
    </source>
</evidence>
<evidence type="ECO:0000313" key="1">
    <source>
        <dbReference type="EMBL" id="KAJ7373139.1"/>
    </source>
</evidence>
<keyword evidence="2" id="KW-1185">Reference proteome</keyword>
<dbReference type="EMBL" id="MU826832">
    <property type="protein sequence ID" value="KAJ7373139.1"/>
    <property type="molecule type" value="Genomic_DNA"/>
</dbReference>
<dbReference type="AlphaFoldDB" id="A0A9X0CTR6"/>
<dbReference type="InterPro" id="IPR036264">
    <property type="entry name" value="Bact_exopeptidase_dim_dom"/>
</dbReference>
<evidence type="ECO:0000313" key="2">
    <source>
        <dbReference type="Proteomes" id="UP001163046"/>
    </source>
</evidence>
<organism evidence="1 2">
    <name type="scientific">Desmophyllum pertusum</name>
    <dbReference type="NCBI Taxonomy" id="174260"/>
    <lineage>
        <taxon>Eukaryota</taxon>
        <taxon>Metazoa</taxon>
        <taxon>Cnidaria</taxon>
        <taxon>Anthozoa</taxon>
        <taxon>Hexacorallia</taxon>
        <taxon>Scleractinia</taxon>
        <taxon>Caryophylliina</taxon>
        <taxon>Caryophylliidae</taxon>
        <taxon>Desmophyllum</taxon>
    </lineage>
</organism>
<comment type="caution">
    <text evidence="1">The sequence shown here is derived from an EMBL/GenBank/DDBJ whole genome shotgun (WGS) entry which is preliminary data.</text>
</comment>
<dbReference type="PIRSF" id="PIRSF037226">
    <property type="entry name" value="Amidohydrolase_ACY1L2_prd"/>
    <property type="match status" value="1"/>
</dbReference>
<dbReference type="PANTHER" id="PTHR30575">
    <property type="entry name" value="PEPTIDASE M20"/>
    <property type="match status" value="1"/>
</dbReference>
<dbReference type="SUPFAM" id="SSF55031">
    <property type="entry name" value="Bacterial exopeptidase dimerisation domain"/>
    <property type="match status" value="1"/>
</dbReference>
<accession>A0A9X0CTR6</accession>
<proteinExistence type="predicted"/>
<sequence>MASLETFISLAKPKIDGKANDLQKLSLKIWEKPELCYEEHFAHGVLSDYFEEQGFDVTRHYTLPTAFRAVYGKETAGPTVAVLWVGAALGIKAAIEGGLKARVVAMGTPAEEGGGGKIQMINSGCFKDVDFCIMVHPAPFNVPFYVSQALEKVEVVYKGYAAHAAASPWEGRNALDAAVIADGGLKPNIIPEQSKLEFWVRTIKNNECAILKSKVHSCFEAAVKATDCTVDIKWDPIPHARMLTNSKLALLYQKYAEHMGVVFPSREEQESIVDGSTDMGNVSMLVPGLHSLYCIDSSVPYHSHAFRVASGTQHAHDQTIVAAKALCFTAIEVLNDPTVLAQVKEEFLKAVQDA</sequence>
<gene>
    <name evidence="1" type="ORF">OS493_014287</name>
</gene>
<name>A0A9X0CTR6_9CNID</name>
<reference evidence="1" key="1">
    <citation type="submission" date="2023-01" db="EMBL/GenBank/DDBJ databases">
        <title>Genome assembly of the deep-sea coral Lophelia pertusa.</title>
        <authorList>
            <person name="Herrera S."/>
            <person name="Cordes E."/>
        </authorList>
    </citation>
    <scope>NUCLEOTIDE SEQUENCE</scope>
    <source>
        <strain evidence="1">USNM1676648</strain>
        <tissue evidence="1">Polyp</tissue>
    </source>
</reference>
<dbReference type="OrthoDB" id="6119954at2759"/>
<dbReference type="InterPro" id="IPR017144">
    <property type="entry name" value="Xaa-Arg_dipeptidase"/>
</dbReference>
<dbReference type="Proteomes" id="UP001163046">
    <property type="component" value="Unassembled WGS sequence"/>
</dbReference>
<dbReference type="PANTHER" id="PTHR30575:SF0">
    <property type="entry name" value="XAA-ARG DIPEPTIDASE"/>
    <property type="match status" value="1"/>
</dbReference>
<dbReference type="SUPFAM" id="SSF53187">
    <property type="entry name" value="Zn-dependent exopeptidases"/>
    <property type="match status" value="1"/>
</dbReference>
<dbReference type="InterPro" id="IPR052030">
    <property type="entry name" value="Peptidase_M20/M20A_hydrolases"/>
</dbReference>
<dbReference type="Gene3D" id="3.40.630.10">
    <property type="entry name" value="Zn peptidases"/>
    <property type="match status" value="3"/>
</dbReference>
<dbReference type="GO" id="GO:0016805">
    <property type="term" value="F:dipeptidase activity"/>
    <property type="evidence" value="ECO:0007669"/>
    <property type="project" value="InterPro"/>
</dbReference>